<dbReference type="Proteomes" id="UP001061958">
    <property type="component" value="Unassembled WGS sequence"/>
</dbReference>
<name>A0A9C7PRI1_9RHOD</name>
<feature type="compositionally biased region" description="Polar residues" evidence="1">
    <location>
        <begin position="326"/>
        <end position="344"/>
    </location>
</feature>
<dbReference type="AlphaFoldDB" id="A0A9C7PRI1"/>
<dbReference type="OrthoDB" id="10341312at2759"/>
<reference evidence="2" key="1">
    <citation type="journal article" date="2022" name="Proc. Natl. Acad. Sci. U.S.A.">
        <title>Life cycle and functional genomics of the unicellular red alga Galdieria for elucidating algal and plant evolution and industrial use.</title>
        <authorList>
            <person name="Hirooka S."/>
            <person name="Itabashi T."/>
            <person name="Ichinose T.M."/>
            <person name="Onuma R."/>
            <person name="Fujiwara T."/>
            <person name="Yamashita S."/>
            <person name="Jong L.W."/>
            <person name="Tomita R."/>
            <person name="Iwane A.H."/>
            <person name="Miyagishima S.Y."/>
        </authorList>
    </citation>
    <scope>NUCLEOTIDE SEQUENCE</scope>
    <source>
        <strain evidence="2">NBRC 102759</strain>
    </source>
</reference>
<evidence type="ECO:0000313" key="2">
    <source>
        <dbReference type="EMBL" id="GJQ09081.1"/>
    </source>
</evidence>
<feature type="compositionally biased region" description="Polar residues" evidence="1">
    <location>
        <begin position="241"/>
        <end position="250"/>
    </location>
</feature>
<comment type="caution">
    <text evidence="2">The sequence shown here is derived from an EMBL/GenBank/DDBJ whole genome shotgun (WGS) entry which is preliminary data.</text>
</comment>
<feature type="compositionally biased region" description="Polar residues" evidence="1">
    <location>
        <begin position="13"/>
        <end position="37"/>
    </location>
</feature>
<sequence length="420" mass="46219">MNGFVVQEEETSPLCSTSRKGSMPSQNNETQRKTVSTNIRESWSCSFSTDSLVEGEEERTSSAVGLRRKRNSSRTVLYPETVQSIQRKHSSLREDGNFGVEAVTKQLAYETFDFAPSNASRRKKAVFGNIESVEKQQNFQKFHYGCSPGGSSPSECVDDDFRELNSSSIFYSTQSSNGNGSSQTSRVITDSSEYIADSEENNGQNISLPKMPRRAVLLTADSGGVPPKRRREIMSRKSKNSSEGPSTVATTKSCSTVAWSSVNWNNSFDSSTQEALAYSGSLHADGITLVSTAGTLNSELQESISITSCFPVPKRTDVQFVNPMEQLSSTPSEEEQASLQNSHVEQTEEDTCGSVSSVQSTEGLTTELHSPYEKFTGNAIVENDLVDDSSDMYDELTYLVQNCEVTEPKNKCNGFLPYIW</sequence>
<gene>
    <name evidence="2" type="ORF">GpartN1_g872.t1</name>
</gene>
<organism evidence="2 3">
    <name type="scientific">Galdieria partita</name>
    <dbReference type="NCBI Taxonomy" id="83374"/>
    <lineage>
        <taxon>Eukaryota</taxon>
        <taxon>Rhodophyta</taxon>
        <taxon>Bangiophyceae</taxon>
        <taxon>Galdieriales</taxon>
        <taxon>Galdieriaceae</taxon>
        <taxon>Galdieria</taxon>
    </lineage>
</organism>
<accession>A0A9C7PRI1</accession>
<keyword evidence="3" id="KW-1185">Reference proteome</keyword>
<feature type="region of interest" description="Disordered" evidence="1">
    <location>
        <begin position="1"/>
        <end position="37"/>
    </location>
</feature>
<reference evidence="2" key="2">
    <citation type="submission" date="2022-01" db="EMBL/GenBank/DDBJ databases">
        <authorList>
            <person name="Hirooka S."/>
            <person name="Miyagishima S.Y."/>
        </authorList>
    </citation>
    <scope>NUCLEOTIDE SEQUENCE</scope>
    <source>
        <strain evidence="2">NBRC 102759</strain>
    </source>
</reference>
<dbReference type="EMBL" id="BQMJ01000006">
    <property type="protein sequence ID" value="GJQ09081.1"/>
    <property type="molecule type" value="Genomic_DNA"/>
</dbReference>
<feature type="region of interest" description="Disordered" evidence="1">
    <location>
        <begin position="326"/>
        <end position="355"/>
    </location>
</feature>
<protein>
    <submittedName>
        <fullName evidence="2">Uncharacterized protein</fullName>
    </submittedName>
</protein>
<evidence type="ECO:0000256" key="1">
    <source>
        <dbReference type="SAM" id="MobiDB-lite"/>
    </source>
</evidence>
<feature type="compositionally biased region" description="Basic residues" evidence="1">
    <location>
        <begin position="227"/>
        <end position="239"/>
    </location>
</feature>
<evidence type="ECO:0000313" key="3">
    <source>
        <dbReference type="Proteomes" id="UP001061958"/>
    </source>
</evidence>
<feature type="region of interest" description="Disordered" evidence="1">
    <location>
        <begin position="219"/>
        <end position="250"/>
    </location>
</feature>
<proteinExistence type="predicted"/>